<accession>A0A1N7FQ61</accession>
<dbReference type="Proteomes" id="UP000548326">
    <property type="component" value="Unassembled WGS sequence"/>
</dbReference>
<evidence type="ECO:0000313" key="3">
    <source>
        <dbReference type="EMBL" id="MBB6129240.1"/>
    </source>
</evidence>
<organism evidence="3 5">
    <name type="scientific">Mucilaginibacter lappiensis</name>
    <dbReference type="NCBI Taxonomy" id="354630"/>
    <lineage>
        <taxon>Bacteria</taxon>
        <taxon>Pseudomonadati</taxon>
        <taxon>Bacteroidota</taxon>
        <taxon>Sphingobacteriia</taxon>
        <taxon>Sphingobacteriales</taxon>
        <taxon>Sphingobacteriaceae</taxon>
        <taxon>Mucilaginibacter</taxon>
    </lineage>
</organism>
<evidence type="ECO:0000256" key="1">
    <source>
        <dbReference type="SAM" id="MobiDB-lite"/>
    </source>
</evidence>
<sequence length="74" mass="8650">MEFVDLKYQDAVLPAYNNITMLAPGEDDEFESDWNDEDDDLDNQLDDLHEIQVDDDLNEPDPEDDYPQPDDDDE</sequence>
<dbReference type="AlphaFoldDB" id="A0A1N7FQ61"/>
<dbReference type="STRING" id="354630.SAMN05421821_11942"/>
<dbReference type="Proteomes" id="UP000541583">
    <property type="component" value="Unassembled WGS sequence"/>
</dbReference>
<reference evidence="4 5" key="1">
    <citation type="submission" date="2020-08" db="EMBL/GenBank/DDBJ databases">
        <title>Genomic Encyclopedia of Type Strains, Phase IV (KMG-V): Genome sequencing to study the core and pangenomes of soil and plant-associated prokaryotes.</title>
        <authorList>
            <person name="Whitman W."/>
        </authorList>
    </citation>
    <scope>NUCLEOTIDE SEQUENCE [LARGE SCALE GENOMIC DNA]</scope>
    <source>
        <strain evidence="2 4">ANJLi2</strain>
        <strain evidence="3 5">MP601</strain>
    </source>
</reference>
<evidence type="ECO:0000313" key="2">
    <source>
        <dbReference type="EMBL" id="MBB6112508.1"/>
    </source>
</evidence>
<comment type="caution">
    <text evidence="3">The sequence shown here is derived from an EMBL/GenBank/DDBJ whole genome shotgun (WGS) entry which is preliminary data.</text>
</comment>
<dbReference type="RefSeq" id="WP_076377915.1">
    <property type="nucleotide sequence ID" value="NZ_FTMG01000019.1"/>
</dbReference>
<gene>
    <name evidence="3" type="ORF">HDF22_003365</name>
    <name evidence="2" type="ORF">HDF23_005283</name>
</gene>
<protein>
    <submittedName>
        <fullName evidence="3">Uncharacterized protein</fullName>
    </submittedName>
</protein>
<feature type="region of interest" description="Disordered" evidence="1">
    <location>
        <begin position="51"/>
        <end position="74"/>
    </location>
</feature>
<proteinExistence type="predicted"/>
<keyword evidence="4" id="KW-1185">Reference proteome</keyword>
<feature type="compositionally biased region" description="Acidic residues" evidence="1">
    <location>
        <begin position="53"/>
        <end position="74"/>
    </location>
</feature>
<evidence type="ECO:0000313" key="5">
    <source>
        <dbReference type="Proteomes" id="UP000548326"/>
    </source>
</evidence>
<name>A0A1N7FQ61_9SPHI</name>
<dbReference type="EMBL" id="JACHCB010000019">
    <property type="protein sequence ID" value="MBB6112508.1"/>
    <property type="molecule type" value="Genomic_DNA"/>
</dbReference>
<dbReference type="EMBL" id="JACHCA010000008">
    <property type="protein sequence ID" value="MBB6129240.1"/>
    <property type="molecule type" value="Genomic_DNA"/>
</dbReference>
<evidence type="ECO:0000313" key="4">
    <source>
        <dbReference type="Proteomes" id="UP000541583"/>
    </source>
</evidence>